<dbReference type="GO" id="GO:0016301">
    <property type="term" value="F:kinase activity"/>
    <property type="evidence" value="ECO:0007669"/>
    <property type="project" value="UniProtKB-KW"/>
</dbReference>
<protein>
    <submittedName>
        <fullName evidence="2">Uridylate kinase</fullName>
    </submittedName>
</protein>
<dbReference type="InterPro" id="IPR001048">
    <property type="entry name" value="Asp/Glu/Uridylate_kinase"/>
</dbReference>
<evidence type="ECO:0000259" key="1">
    <source>
        <dbReference type="Pfam" id="PF00696"/>
    </source>
</evidence>
<comment type="caution">
    <text evidence="2">The sequence shown here is derived from an EMBL/GenBank/DDBJ whole genome shotgun (WGS) entry which is preliminary data.</text>
</comment>
<name>A0A4Q0QH69_9BRAD</name>
<dbReference type="Proteomes" id="UP000290174">
    <property type="component" value="Unassembled WGS sequence"/>
</dbReference>
<dbReference type="Pfam" id="PF00696">
    <property type="entry name" value="AA_kinase"/>
    <property type="match status" value="1"/>
</dbReference>
<proteinExistence type="predicted"/>
<feature type="domain" description="Aspartate/glutamate/uridylate kinase" evidence="1">
    <location>
        <begin position="177"/>
        <end position="231"/>
    </location>
</feature>
<evidence type="ECO:0000313" key="3">
    <source>
        <dbReference type="Proteomes" id="UP000290174"/>
    </source>
</evidence>
<keyword evidence="2" id="KW-0418">Kinase</keyword>
<evidence type="ECO:0000313" key="2">
    <source>
        <dbReference type="EMBL" id="RXG91018.1"/>
    </source>
</evidence>
<dbReference type="AlphaFoldDB" id="A0A4Q0QH69"/>
<dbReference type="SUPFAM" id="SSF53633">
    <property type="entry name" value="Carbamate kinase-like"/>
    <property type="match status" value="1"/>
</dbReference>
<organism evidence="2 3">
    <name type="scientific">Bradyrhizobium zhanjiangense</name>
    <dbReference type="NCBI Taxonomy" id="1325107"/>
    <lineage>
        <taxon>Bacteria</taxon>
        <taxon>Pseudomonadati</taxon>
        <taxon>Pseudomonadota</taxon>
        <taxon>Alphaproteobacteria</taxon>
        <taxon>Hyphomicrobiales</taxon>
        <taxon>Nitrobacteraceae</taxon>
        <taxon>Bradyrhizobium</taxon>
    </lineage>
</organism>
<gene>
    <name evidence="2" type="ORF">EAS61_25380</name>
</gene>
<dbReference type="Gene3D" id="3.40.1160.10">
    <property type="entry name" value="Acetylglutamate kinase-like"/>
    <property type="match status" value="1"/>
</dbReference>
<keyword evidence="2" id="KW-0808">Transferase</keyword>
<dbReference type="EMBL" id="RKMK01000027">
    <property type="protein sequence ID" value="RXG91018.1"/>
    <property type="molecule type" value="Genomic_DNA"/>
</dbReference>
<dbReference type="InterPro" id="IPR036393">
    <property type="entry name" value="AceGlu_kinase-like_sf"/>
</dbReference>
<sequence length="283" mass="30668">MSSSDTSFTEIPADGRHHVKSMLMRESLLDKKVMSSTETPVVRMLPFVHVIKVGGRSIIDNGRKATYPLVDALAAALDKFKLVIGLGGGIRSRHVTSIGMDLGLPTGVLAQLRIIDALGNAHLLGTLLAPYGVVAIPPEILGHMLPFFIKSAPGVICNGDPPFSIWEHPPRLGRIPPHRTDAGTFLLAECYGCATHTLIKDVDGLYDADPNANPNANFIKEITVSELKERNISTLPFDRVLIDLLACARQVKCFQIINGLKPHLLEPALRGEHVGTIVRQDAS</sequence>
<accession>A0A4Q0QH69</accession>
<reference evidence="2 3" key="1">
    <citation type="submission" date="2018-11" db="EMBL/GenBank/DDBJ databases">
        <title>Bradyrhizobium sp. nov., isolated from effective nodules of peanut in China.</title>
        <authorList>
            <person name="Li Y."/>
        </authorList>
    </citation>
    <scope>NUCLEOTIDE SEQUENCE [LARGE SCALE GENOMIC DNA]</scope>
    <source>
        <strain evidence="2 3">CCBAU 51770</strain>
    </source>
</reference>